<dbReference type="InterPro" id="IPR024932">
    <property type="entry name" value="ApbE"/>
</dbReference>
<evidence type="ECO:0000256" key="11">
    <source>
        <dbReference type="ARBA" id="ARBA00022827"/>
    </source>
</evidence>
<dbReference type="InterPro" id="IPR003374">
    <property type="entry name" value="ApbE-like_sf"/>
</dbReference>
<gene>
    <name evidence="18" type="ORF">METZ01_LOCUS164019</name>
</gene>
<evidence type="ECO:0000256" key="2">
    <source>
        <dbReference type="ARBA" id="ARBA00004533"/>
    </source>
</evidence>
<evidence type="ECO:0000256" key="10">
    <source>
        <dbReference type="ARBA" id="ARBA00022729"/>
    </source>
</evidence>
<dbReference type="EC" id="2.7.1.180" evidence="3"/>
<dbReference type="AlphaFoldDB" id="A0A382BBI9"/>
<keyword evidence="7" id="KW-0285">Flavoprotein</keyword>
<keyword evidence="10" id="KW-0732">Signal</keyword>
<evidence type="ECO:0000256" key="5">
    <source>
        <dbReference type="ARBA" id="ARBA00022475"/>
    </source>
</evidence>
<evidence type="ECO:0000256" key="16">
    <source>
        <dbReference type="ARBA" id="ARBA00031306"/>
    </source>
</evidence>
<keyword evidence="6" id="KW-0997">Cell inner membrane</keyword>
<evidence type="ECO:0000256" key="9">
    <source>
        <dbReference type="ARBA" id="ARBA00022723"/>
    </source>
</evidence>
<dbReference type="Gene3D" id="3.10.520.10">
    <property type="entry name" value="ApbE-like domains"/>
    <property type="match status" value="1"/>
</dbReference>
<dbReference type="EMBL" id="UINC01029063">
    <property type="protein sequence ID" value="SVB11165.1"/>
    <property type="molecule type" value="Genomic_DNA"/>
</dbReference>
<evidence type="ECO:0000313" key="18">
    <source>
        <dbReference type="EMBL" id="SVB11165.1"/>
    </source>
</evidence>
<evidence type="ECO:0000256" key="13">
    <source>
        <dbReference type="ARBA" id="ARBA00023136"/>
    </source>
</evidence>
<evidence type="ECO:0000256" key="14">
    <source>
        <dbReference type="ARBA" id="ARBA00023139"/>
    </source>
</evidence>
<keyword evidence="8" id="KW-0808">Transferase</keyword>
<organism evidence="18">
    <name type="scientific">marine metagenome</name>
    <dbReference type="NCBI Taxonomy" id="408172"/>
    <lineage>
        <taxon>unclassified sequences</taxon>
        <taxon>metagenomes</taxon>
        <taxon>ecological metagenomes</taxon>
    </lineage>
</organism>
<keyword evidence="12" id="KW-0460">Magnesium</keyword>
<dbReference type="Pfam" id="PF02424">
    <property type="entry name" value="ApbE"/>
    <property type="match status" value="1"/>
</dbReference>
<name>A0A382BBI9_9ZZZZ</name>
<keyword evidence="9" id="KW-0479">Metal-binding</keyword>
<evidence type="ECO:0000256" key="17">
    <source>
        <dbReference type="ARBA" id="ARBA00048540"/>
    </source>
</evidence>
<comment type="subcellular location">
    <subcellularLocation>
        <location evidence="2">Cell inner membrane</location>
    </subcellularLocation>
</comment>
<accession>A0A382BBI9</accession>
<keyword evidence="14" id="KW-0564">Palmitate</keyword>
<evidence type="ECO:0000256" key="4">
    <source>
        <dbReference type="ARBA" id="ARBA00016337"/>
    </source>
</evidence>
<dbReference type="GO" id="GO:0016740">
    <property type="term" value="F:transferase activity"/>
    <property type="evidence" value="ECO:0007669"/>
    <property type="project" value="UniProtKB-KW"/>
</dbReference>
<evidence type="ECO:0000256" key="6">
    <source>
        <dbReference type="ARBA" id="ARBA00022519"/>
    </source>
</evidence>
<keyword evidence="11" id="KW-0274">FAD</keyword>
<protein>
    <recommendedName>
        <fullName evidence="4">FAD:protein FMN transferase</fullName>
        <ecNumber evidence="3">2.7.1.180</ecNumber>
    </recommendedName>
    <alternativeName>
        <fullName evidence="16">Flavin transferase</fullName>
    </alternativeName>
</protein>
<dbReference type="PIRSF" id="PIRSF006268">
    <property type="entry name" value="ApbE"/>
    <property type="match status" value="1"/>
</dbReference>
<dbReference type="GO" id="GO:0046872">
    <property type="term" value="F:metal ion binding"/>
    <property type="evidence" value="ECO:0007669"/>
    <property type="project" value="UniProtKB-KW"/>
</dbReference>
<comment type="cofactor">
    <cofactor evidence="1">
        <name>Mg(2+)</name>
        <dbReference type="ChEBI" id="CHEBI:18420"/>
    </cofactor>
</comment>
<evidence type="ECO:0000256" key="12">
    <source>
        <dbReference type="ARBA" id="ARBA00022842"/>
    </source>
</evidence>
<dbReference type="PANTHER" id="PTHR30040">
    <property type="entry name" value="THIAMINE BIOSYNTHESIS LIPOPROTEIN APBE"/>
    <property type="match status" value="1"/>
</dbReference>
<dbReference type="PANTHER" id="PTHR30040:SF2">
    <property type="entry name" value="FAD:PROTEIN FMN TRANSFERASE"/>
    <property type="match status" value="1"/>
</dbReference>
<keyword evidence="5" id="KW-1003">Cell membrane</keyword>
<evidence type="ECO:0000256" key="15">
    <source>
        <dbReference type="ARBA" id="ARBA00023288"/>
    </source>
</evidence>
<dbReference type="FunFam" id="3.10.520.10:FF:000001">
    <property type="entry name" value="FAD:protein FMN transferase"/>
    <property type="match status" value="1"/>
</dbReference>
<comment type="catalytic activity">
    <reaction evidence="17">
        <text>L-threonyl-[protein] + FAD = FMN-L-threonyl-[protein] + AMP + H(+)</text>
        <dbReference type="Rhea" id="RHEA:36847"/>
        <dbReference type="Rhea" id="RHEA-COMP:11060"/>
        <dbReference type="Rhea" id="RHEA-COMP:11061"/>
        <dbReference type="ChEBI" id="CHEBI:15378"/>
        <dbReference type="ChEBI" id="CHEBI:30013"/>
        <dbReference type="ChEBI" id="CHEBI:57692"/>
        <dbReference type="ChEBI" id="CHEBI:74257"/>
        <dbReference type="ChEBI" id="CHEBI:456215"/>
        <dbReference type="EC" id="2.7.1.180"/>
    </reaction>
</comment>
<keyword evidence="15" id="KW-0449">Lipoprotein</keyword>
<evidence type="ECO:0000256" key="3">
    <source>
        <dbReference type="ARBA" id="ARBA00011955"/>
    </source>
</evidence>
<evidence type="ECO:0000256" key="8">
    <source>
        <dbReference type="ARBA" id="ARBA00022679"/>
    </source>
</evidence>
<keyword evidence="13" id="KW-0472">Membrane</keyword>
<evidence type="ECO:0000256" key="7">
    <source>
        <dbReference type="ARBA" id="ARBA00022630"/>
    </source>
</evidence>
<sequence length="349" mass="37962">MITGVPSFSRTFLFTLLATTASTACNSQGLSEQIFTGSTMGTTFRVSIIQEGISDTPSGDIRRTIEAELDGVDRMMSHYRPDSELSRFNAFRDTQPFSFTTDTFEVIKQGQEIAALTDGAFDITVGPLVAAWGFGVEQHNLPPTRATIVELLKHSGHDQLRLDFSAKSVRKRDPLIGFDLSAIAKGYAVDRVASAIESKGVMQYMIEVGGEVRTRGLNASGEPWRIGIQVPDSKTQSIIQVVPLRDMAMATSGDYRSYYEVDGQRISHTIDPRTGYPVTHALASVTVVGTSCSWADGMATALNVLGPTDGYRFAVAEGVAALMLVRTDAGEFDQKMTPAFEHLLQTDLQ</sequence>
<proteinExistence type="predicted"/>
<dbReference type="SUPFAM" id="SSF143631">
    <property type="entry name" value="ApbE-like"/>
    <property type="match status" value="1"/>
</dbReference>
<dbReference type="GO" id="GO:0005886">
    <property type="term" value="C:plasma membrane"/>
    <property type="evidence" value="ECO:0007669"/>
    <property type="project" value="UniProtKB-SubCell"/>
</dbReference>
<reference evidence="18" key="1">
    <citation type="submission" date="2018-05" db="EMBL/GenBank/DDBJ databases">
        <authorList>
            <person name="Lanie J.A."/>
            <person name="Ng W.-L."/>
            <person name="Kazmierczak K.M."/>
            <person name="Andrzejewski T.M."/>
            <person name="Davidsen T.M."/>
            <person name="Wayne K.J."/>
            <person name="Tettelin H."/>
            <person name="Glass J.I."/>
            <person name="Rusch D."/>
            <person name="Podicherti R."/>
            <person name="Tsui H.-C.T."/>
            <person name="Winkler M.E."/>
        </authorList>
    </citation>
    <scope>NUCLEOTIDE SEQUENCE</scope>
</reference>
<evidence type="ECO:0000256" key="1">
    <source>
        <dbReference type="ARBA" id="ARBA00001946"/>
    </source>
</evidence>